<protein>
    <submittedName>
        <fullName evidence="1">Uncharacterized protein</fullName>
    </submittedName>
</protein>
<dbReference type="RefSeq" id="WP_264090824.1">
    <property type="nucleotide sequence ID" value="NZ_JAMPJT010000009.1"/>
</dbReference>
<keyword evidence="3" id="KW-1185">Reference proteome</keyword>
<reference evidence="1" key="1">
    <citation type="submission" date="2022-04" db="EMBL/GenBank/DDBJ databases">
        <title>Brenneria sp. isolated from walnut trees in Serbia.</title>
        <authorList>
            <person name="Gasic K."/>
            <person name="Zlatkovic N."/>
            <person name="Kuzmanovic N."/>
        </authorList>
    </citation>
    <scope>NUCLEOTIDE SEQUENCE</scope>
    <source>
        <strain evidence="2">KBI 423</strain>
        <strain evidence="1">KBI 447</strain>
    </source>
</reference>
<comment type="caution">
    <text evidence="1">The sequence shown here is derived from an EMBL/GenBank/DDBJ whole genome shotgun (WGS) entry which is preliminary data.</text>
</comment>
<evidence type="ECO:0000313" key="2">
    <source>
        <dbReference type="EMBL" id="MCV9883152.1"/>
    </source>
</evidence>
<gene>
    <name evidence="1" type="ORF">NC803_12445</name>
    <name evidence="2" type="ORF">NC856_12820</name>
</gene>
<dbReference type="Proteomes" id="UP001165569">
    <property type="component" value="Unassembled WGS sequence"/>
</dbReference>
<evidence type="ECO:0000313" key="1">
    <source>
        <dbReference type="EMBL" id="MCV9879654.1"/>
    </source>
</evidence>
<name>A0AA42C5W1_9GAMM</name>
<evidence type="ECO:0000313" key="4">
    <source>
        <dbReference type="Proteomes" id="UP001165569"/>
    </source>
</evidence>
<dbReference type="EMBL" id="JAMPJU010000009">
    <property type="protein sequence ID" value="MCV9883152.1"/>
    <property type="molecule type" value="Genomic_DNA"/>
</dbReference>
<dbReference type="AlphaFoldDB" id="A0AA42C5W1"/>
<dbReference type="Proteomes" id="UP001165568">
    <property type="component" value="Unassembled WGS sequence"/>
</dbReference>
<sequence length="120" mass="13545">MVSGFFMQIAQDLNLVSCRGAIHNPLIYATSFLTQNLSSVAWPENKTKNSTSFGNAWVYTQYLFLWGYYGDKSCFHNEALRRKVEVARQSVRTGLGRTNEEVEATFAARRNQVIAGKGRS</sequence>
<proteinExistence type="predicted"/>
<evidence type="ECO:0000313" key="3">
    <source>
        <dbReference type="Proteomes" id="UP001165568"/>
    </source>
</evidence>
<organism evidence="1 4">
    <name type="scientific">Brenneria izbisi</name>
    <dbReference type="NCBI Taxonomy" id="2939450"/>
    <lineage>
        <taxon>Bacteria</taxon>
        <taxon>Pseudomonadati</taxon>
        <taxon>Pseudomonadota</taxon>
        <taxon>Gammaproteobacteria</taxon>
        <taxon>Enterobacterales</taxon>
        <taxon>Pectobacteriaceae</taxon>
        <taxon>Brenneria</taxon>
    </lineage>
</organism>
<dbReference type="EMBL" id="JAMPJT010000009">
    <property type="protein sequence ID" value="MCV9879654.1"/>
    <property type="molecule type" value="Genomic_DNA"/>
</dbReference>
<accession>A0AA42C5W1</accession>